<name>A0A1N7LI89_9RHOB</name>
<dbReference type="GO" id="GO:0016740">
    <property type="term" value="F:transferase activity"/>
    <property type="evidence" value="ECO:0007669"/>
    <property type="project" value="UniProtKB-KW"/>
</dbReference>
<evidence type="ECO:0000313" key="1">
    <source>
        <dbReference type="EMBL" id="SIS73526.1"/>
    </source>
</evidence>
<organism evidence="1 2">
    <name type="scientific">Phaeovulum vinaykumarii</name>
    <dbReference type="NCBI Taxonomy" id="407234"/>
    <lineage>
        <taxon>Bacteria</taxon>
        <taxon>Pseudomonadati</taxon>
        <taxon>Pseudomonadota</taxon>
        <taxon>Alphaproteobacteria</taxon>
        <taxon>Rhodobacterales</taxon>
        <taxon>Paracoccaceae</taxon>
        <taxon>Phaeovulum</taxon>
    </lineage>
</organism>
<keyword evidence="2" id="KW-1185">Reference proteome</keyword>
<dbReference type="EMBL" id="FTOM01000003">
    <property type="protein sequence ID" value="SIS73526.1"/>
    <property type="molecule type" value="Genomic_DNA"/>
</dbReference>
<dbReference type="STRING" id="407234.SAMN05421795_10379"/>
<proteinExistence type="predicted"/>
<accession>A0A1N7LI89</accession>
<keyword evidence="1" id="KW-0808">Transferase</keyword>
<protein>
    <submittedName>
        <fullName evidence="1">Sulfotransferase family protein</fullName>
    </submittedName>
</protein>
<dbReference type="Proteomes" id="UP000186098">
    <property type="component" value="Unassembled WGS sequence"/>
</dbReference>
<evidence type="ECO:0000313" key="2">
    <source>
        <dbReference type="Proteomes" id="UP000186098"/>
    </source>
</evidence>
<dbReference type="AlphaFoldDB" id="A0A1N7LI89"/>
<dbReference type="Pfam" id="PF13469">
    <property type="entry name" value="Sulfotransfer_3"/>
    <property type="match status" value="1"/>
</dbReference>
<dbReference type="RefSeq" id="WP_076365102.1">
    <property type="nucleotide sequence ID" value="NZ_FTOM01000003.1"/>
</dbReference>
<sequence>MSDNSQNTHAQNPVVFVGGAPRSGTTVTHALLCTSAKANDYCPEVSFLRPIVNAYAVGMQNWDDHTNAFFRTHEDFRQHMLGHVQHSLALISKVMGNPQVLTVKDPLMTPLFYWLHRLMGPKARFVTVVRNPKDVVRSRQEVLRKMGRPFTPAAARAIASEYMQSYAHLNVDVLREAVFALRYDDLTNEGVLAQLRAFTGLDDIDVNNVWAEQNTDTTVVASNPWFSPKYHQPINMEKRLSPLAPEFADVVAEVCAPLMQRFGWS</sequence>
<reference evidence="2" key="1">
    <citation type="submission" date="2017-01" db="EMBL/GenBank/DDBJ databases">
        <authorList>
            <person name="Varghese N."/>
            <person name="Submissions S."/>
        </authorList>
    </citation>
    <scope>NUCLEOTIDE SEQUENCE [LARGE SCALE GENOMIC DNA]</scope>
    <source>
        <strain evidence="2">DSM 18714</strain>
    </source>
</reference>
<dbReference type="InterPro" id="IPR027417">
    <property type="entry name" value="P-loop_NTPase"/>
</dbReference>
<gene>
    <name evidence="1" type="ORF">SAMN05421795_10379</name>
</gene>
<dbReference type="Gene3D" id="3.40.50.300">
    <property type="entry name" value="P-loop containing nucleotide triphosphate hydrolases"/>
    <property type="match status" value="1"/>
</dbReference>
<dbReference type="SUPFAM" id="SSF52540">
    <property type="entry name" value="P-loop containing nucleoside triphosphate hydrolases"/>
    <property type="match status" value="1"/>
</dbReference>